<evidence type="ECO:0000259" key="1">
    <source>
        <dbReference type="Pfam" id="PF12697"/>
    </source>
</evidence>
<comment type="caution">
    <text evidence="2">The sequence shown here is derived from an EMBL/GenBank/DDBJ whole genome shotgun (WGS) entry which is preliminary data.</text>
</comment>
<gene>
    <name evidence="2" type="ORF">C8D95_102254</name>
</gene>
<dbReference type="OrthoDB" id="9804723at2"/>
<dbReference type="Proteomes" id="UP000245390">
    <property type="component" value="Unassembled WGS sequence"/>
</dbReference>
<feature type="domain" description="AB hydrolase-1" evidence="1">
    <location>
        <begin position="17"/>
        <end position="254"/>
    </location>
</feature>
<sequence length="265" mass="28677">MKKFAFELIETGQGPAVLMLPGSYATPAAWKGIQNALKTPFRLLSTSLPGYGTTPEVRPVDDADIDRLVDFVGQVVDAVGEPVHVVGHSWGAHLLLAAVLAQRIKPQSVVCFEANPIFARPRNGPFPWRSDIEALVHRFGTALAEGDPEAASIIIDFYSRPGTFRGMPENVRAFCRATAPTNLRDWHSAATFTPLFEAFATLDLPVTLVRGRDTPVPIVDVTEHLAANIPRASKKVVDGADHFLISTHPAACAEILEAHICDAGR</sequence>
<dbReference type="AlphaFoldDB" id="A0A316G9G8"/>
<dbReference type="InterPro" id="IPR000073">
    <property type="entry name" value="AB_hydrolase_1"/>
</dbReference>
<reference evidence="2 3" key="1">
    <citation type="submission" date="2018-05" db="EMBL/GenBank/DDBJ databases">
        <title>Genomic Encyclopedia of Type Strains, Phase IV (KMG-IV): sequencing the most valuable type-strain genomes for metagenomic binning, comparative biology and taxonomic classification.</title>
        <authorList>
            <person name="Goeker M."/>
        </authorList>
    </citation>
    <scope>NUCLEOTIDE SEQUENCE [LARGE SCALE GENOMIC DNA]</scope>
    <source>
        <strain evidence="2 3">DSM 103371</strain>
    </source>
</reference>
<dbReference type="InterPro" id="IPR050266">
    <property type="entry name" value="AB_hydrolase_sf"/>
</dbReference>
<protein>
    <submittedName>
        <fullName evidence="2">Pimeloyl-ACP methyl ester carboxylesterase</fullName>
    </submittedName>
</protein>
<accession>A0A316G9G8</accession>
<organism evidence="2 3">
    <name type="scientific">Silicimonas algicola</name>
    <dbReference type="NCBI Taxonomy" id="1826607"/>
    <lineage>
        <taxon>Bacteria</taxon>
        <taxon>Pseudomonadati</taxon>
        <taxon>Pseudomonadota</taxon>
        <taxon>Alphaproteobacteria</taxon>
        <taxon>Rhodobacterales</taxon>
        <taxon>Paracoccaceae</taxon>
    </lineage>
</organism>
<proteinExistence type="predicted"/>
<evidence type="ECO:0000313" key="3">
    <source>
        <dbReference type="Proteomes" id="UP000245390"/>
    </source>
</evidence>
<keyword evidence="3" id="KW-1185">Reference proteome</keyword>
<dbReference type="Gene3D" id="3.40.50.1820">
    <property type="entry name" value="alpha/beta hydrolase"/>
    <property type="match status" value="1"/>
</dbReference>
<dbReference type="PANTHER" id="PTHR43798">
    <property type="entry name" value="MONOACYLGLYCEROL LIPASE"/>
    <property type="match status" value="1"/>
</dbReference>
<evidence type="ECO:0000313" key="2">
    <source>
        <dbReference type="EMBL" id="PWK57609.1"/>
    </source>
</evidence>
<dbReference type="RefSeq" id="WP_109758208.1">
    <property type="nucleotide sequence ID" value="NZ_CP034588.1"/>
</dbReference>
<name>A0A316G9G8_9RHOB</name>
<dbReference type="Pfam" id="PF12697">
    <property type="entry name" value="Abhydrolase_6"/>
    <property type="match status" value="1"/>
</dbReference>
<dbReference type="SUPFAM" id="SSF53474">
    <property type="entry name" value="alpha/beta-Hydrolases"/>
    <property type="match status" value="1"/>
</dbReference>
<dbReference type="InterPro" id="IPR029058">
    <property type="entry name" value="AB_hydrolase_fold"/>
</dbReference>
<dbReference type="EMBL" id="QGGV01000002">
    <property type="protein sequence ID" value="PWK57609.1"/>
    <property type="molecule type" value="Genomic_DNA"/>
</dbReference>
<dbReference type="KEGG" id="salo:EF888_12895"/>